<accession>A0AAW2B0S5</accession>
<dbReference type="EMBL" id="JAWDJR010000003">
    <property type="protein sequence ID" value="KAK9978761.1"/>
    <property type="molecule type" value="Genomic_DNA"/>
</dbReference>
<dbReference type="InterPro" id="IPR036875">
    <property type="entry name" value="Znf_CCHC_sf"/>
</dbReference>
<name>A0AAW2B0S5_CULAL</name>
<dbReference type="GO" id="GO:0008270">
    <property type="term" value="F:zinc ion binding"/>
    <property type="evidence" value="ECO:0007669"/>
    <property type="project" value="InterPro"/>
</dbReference>
<reference evidence="2 3" key="1">
    <citation type="submission" date="2024-05" db="EMBL/GenBank/DDBJ databases">
        <title>A high-quality chromosomal-level genome assembly of Topmouth culter (Culter alburnus).</title>
        <authorList>
            <person name="Zhao H."/>
        </authorList>
    </citation>
    <scope>NUCLEOTIDE SEQUENCE [LARGE SCALE GENOMIC DNA]</scope>
    <source>
        <strain evidence="2">CATC2023</strain>
        <tissue evidence="2">Muscle</tissue>
    </source>
</reference>
<feature type="region of interest" description="Disordered" evidence="1">
    <location>
        <begin position="238"/>
        <end position="268"/>
    </location>
</feature>
<protein>
    <recommendedName>
        <fullName evidence="4">CCHC-type domain-containing protein</fullName>
    </recommendedName>
</protein>
<dbReference type="PANTHER" id="PTHR46888:SF13">
    <property type="entry name" value="RIBONUCLEASE H"/>
    <property type="match status" value="1"/>
</dbReference>
<organism evidence="2 3">
    <name type="scientific">Culter alburnus</name>
    <name type="common">Topmouth culter</name>
    <dbReference type="NCBI Taxonomy" id="194366"/>
    <lineage>
        <taxon>Eukaryota</taxon>
        <taxon>Metazoa</taxon>
        <taxon>Chordata</taxon>
        <taxon>Craniata</taxon>
        <taxon>Vertebrata</taxon>
        <taxon>Euteleostomi</taxon>
        <taxon>Actinopterygii</taxon>
        <taxon>Neopterygii</taxon>
        <taxon>Teleostei</taxon>
        <taxon>Ostariophysi</taxon>
        <taxon>Cypriniformes</taxon>
        <taxon>Xenocyprididae</taxon>
        <taxon>Xenocypridinae</taxon>
        <taxon>Culter</taxon>
    </lineage>
</organism>
<evidence type="ECO:0008006" key="4">
    <source>
        <dbReference type="Google" id="ProtNLM"/>
    </source>
</evidence>
<dbReference type="Proteomes" id="UP001479290">
    <property type="component" value="Unassembled WGS sequence"/>
</dbReference>
<dbReference type="Gene3D" id="4.10.60.10">
    <property type="entry name" value="Zinc finger, CCHC-type"/>
    <property type="match status" value="1"/>
</dbReference>
<dbReference type="SUPFAM" id="SSF57756">
    <property type="entry name" value="Retrovirus zinc finger-like domains"/>
    <property type="match status" value="1"/>
</dbReference>
<comment type="caution">
    <text evidence="2">The sequence shown here is derived from an EMBL/GenBank/DDBJ whole genome shotgun (WGS) entry which is preliminary data.</text>
</comment>
<dbReference type="PANTHER" id="PTHR46888">
    <property type="entry name" value="ZINC KNUCKLE DOMAINCONTAINING PROTEIN-RELATED"/>
    <property type="match status" value="1"/>
</dbReference>
<sequence>MSPEKSAKTLKSPKPVTPVEARECFYCHELGHLIAACPSLKKKNKGKVTKSVAFVQKVSEKLRLDIDAAYDPFVCQGMVSLSGPEEGLLPVTMLRDTGANQSFVLASALPFSVKSYCGSDVLIQGIELGVLKVPLHNVYIRSGLVTGFVKLAVRHKLPVSGIALIVGNDLAGEKVLPVPEVIENPVYVSVTSGELASEFPSVFTACVVTHAQARKFGDSIDISDSFLAIDDKVKGEGSVLKPELPEPESRSMSGSAETESEWPLSADK</sequence>
<feature type="non-terminal residue" evidence="2">
    <location>
        <position position="268"/>
    </location>
</feature>
<dbReference type="GO" id="GO:0003676">
    <property type="term" value="F:nucleic acid binding"/>
    <property type="evidence" value="ECO:0007669"/>
    <property type="project" value="InterPro"/>
</dbReference>
<evidence type="ECO:0000256" key="1">
    <source>
        <dbReference type="SAM" id="MobiDB-lite"/>
    </source>
</evidence>
<proteinExistence type="predicted"/>
<dbReference type="AlphaFoldDB" id="A0AAW2B0S5"/>
<evidence type="ECO:0000313" key="2">
    <source>
        <dbReference type="EMBL" id="KAK9978761.1"/>
    </source>
</evidence>
<evidence type="ECO:0000313" key="3">
    <source>
        <dbReference type="Proteomes" id="UP001479290"/>
    </source>
</evidence>
<gene>
    <name evidence="2" type="ORF">ABG768_020500</name>
</gene>
<keyword evidence="3" id="KW-1185">Reference proteome</keyword>